<evidence type="ECO:0000313" key="2">
    <source>
        <dbReference type="EMBL" id="SCU96191.1"/>
    </source>
</evidence>
<gene>
    <name evidence="2" type="ORF">CNECB9_5360052</name>
</gene>
<dbReference type="InterPro" id="IPR037050">
    <property type="entry name" value="DUF1254_sf"/>
</dbReference>
<reference evidence="2" key="1">
    <citation type="submission" date="2016-09" db="EMBL/GenBank/DDBJ databases">
        <authorList>
            <person name="Capua I."/>
            <person name="De Benedictis P."/>
            <person name="Joannis T."/>
            <person name="Lombin L.H."/>
            <person name="Cattoli G."/>
        </authorList>
    </citation>
    <scope>NUCLEOTIDE SEQUENCE</scope>
    <source>
        <strain evidence="2">B9</strain>
    </source>
</reference>
<dbReference type="SUPFAM" id="SSF160935">
    <property type="entry name" value="VPA0735-like"/>
    <property type="match status" value="1"/>
</dbReference>
<dbReference type="EMBL" id="FMSH01000486">
    <property type="protein sequence ID" value="SCU96191.1"/>
    <property type="molecule type" value="Genomic_DNA"/>
</dbReference>
<evidence type="ECO:0000259" key="1">
    <source>
        <dbReference type="Pfam" id="PF06863"/>
    </source>
</evidence>
<dbReference type="InterPro" id="IPR010679">
    <property type="entry name" value="DUF1254"/>
</dbReference>
<dbReference type="RefSeq" id="WP_340529785.1">
    <property type="nucleotide sequence ID" value="NZ_FMSH01000486.1"/>
</dbReference>
<proteinExistence type="predicted"/>
<dbReference type="Pfam" id="PF06863">
    <property type="entry name" value="DUF1254"/>
    <property type="match status" value="1"/>
</dbReference>
<dbReference type="AlphaFoldDB" id="A0A1K0IPS1"/>
<sequence length="85" mass="9295">MPLVNTDAMRQAYFRDVGAKYNDIGYFSKPADWHFQVTTPNASTNSVYFNFNLKDGPVVVEVPEPIGAGAHPFTEIPCFPGSPGS</sequence>
<feature type="domain" description="DUF1254" evidence="1">
    <location>
        <begin position="23"/>
        <end position="65"/>
    </location>
</feature>
<organism evidence="2">
    <name type="scientific">Cupriavidus necator</name>
    <name type="common">Alcaligenes eutrophus</name>
    <name type="synonym">Ralstonia eutropha</name>
    <dbReference type="NCBI Taxonomy" id="106590"/>
    <lineage>
        <taxon>Bacteria</taxon>
        <taxon>Pseudomonadati</taxon>
        <taxon>Pseudomonadota</taxon>
        <taxon>Betaproteobacteria</taxon>
        <taxon>Burkholderiales</taxon>
        <taxon>Burkholderiaceae</taxon>
        <taxon>Cupriavidus</taxon>
    </lineage>
</organism>
<name>A0A1K0IPS1_CUPNE</name>
<protein>
    <recommendedName>
        <fullName evidence="1">DUF1254 domain-containing protein</fullName>
    </recommendedName>
</protein>
<dbReference type="Gene3D" id="2.60.40.1610">
    <property type="entry name" value="Domain of unknown function DUF1254"/>
    <property type="match status" value="1"/>
</dbReference>
<accession>A0A1K0IPS1</accession>